<proteinExistence type="predicted"/>
<feature type="region of interest" description="Disordered" evidence="3">
    <location>
        <begin position="489"/>
        <end position="524"/>
    </location>
</feature>
<dbReference type="InterPro" id="IPR052082">
    <property type="entry name" value="Myelin_sheath_structural"/>
</dbReference>
<gene>
    <name evidence="4" type="ORF">ATANTOWER_020060</name>
</gene>
<evidence type="ECO:0000256" key="3">
    <source>
        <dbReference type="SAM" id="MobiDB-lite"/>
    </source>
</evidence>
<feature type="compositionally biased region" description="Basic and acidic residues" evidence="3">
    <location>
        <begin position="121"/>
        <end position="131"/>
    </location>
</feature>
<reference evidence="4 5" key="1">
    <citation type="submission" date="2021-07" db="EMBL/GenBank/DDBJ databases">
        <authorList>
            <person name="Palmer J.M."/>
        </authorList>
    </citation>
    <scope>NUCLEOTIDE SEQUENCE [LARGE SCALE GENOMIC DNA]</scope>
    <source>
        <strain evidence="4 5">AT_MEX2019</strain>
        <tissue evidence="4">Muscle</tissue>
    </source>
</reference>
<dbReference type="EMBL" id="JAHUTI010063236">
    <property type="protein sequence ID" value="MED6252968.1"/>
    <property type="molecule type" value="Genomic_DNA"/>
</dbReference>
<keyword evidence="5" id="KW-1185">Reference proteome</keyword>
<evidence type="ECO:0008006" key="6">
    <source>
        <dbReference type="Google" id="ProtNLM"/>
    </source>
</evidence>
<accession>A0ABU7BRH8</accession>
<dbReference type="PANTHER" id="PTHR23348">
    <property type="entry name" value="PERIAXIN/AHNAK"/>
    <property type="match status" value="1"/>
</dbReference>
<name>A0ABU7BRH8_9TELE</name>
<comment type="caution">
    <text evidence="4">The sequence shown here is derived from an EMBL/GenBank/DDBJ whole genome shotgun (WGS) entry which is preliminary data.</text>
</comment>
<dbReference type="PANTHER" id="PTHR23348:SF41">
    <property type="entry name" value="NEUROBLAST DIFFERENTIATION-ASSOCIATED PROTEIN AHNAK"/>
    <property type="match status" value="1"/>
</dbReference>
<feature type="region of interest" description="Disordered" evidence="3">
    <location>
        <begin position="1085"/>
        <end position="1122"/>
    </location>
</feature>
<feature type="compositionally biased region" description="Low complexity" evidence="3">
    <location>
        <begin position="1299"/>
        <end position="1308"/>
    </location>
</feature>
<evidence type="ECO:0000313" key="5">
    <source>
        <dbReference type="Proteomes" id="UP001345963"/>
    </source>
</evidence>
<comment type="subcellular location">
    <subcellularLocation>
        <location evidence="1">Nucleus</location>
    </subcellularLocation>
</comment>
<feature type="region of interest" description="Disordered" evidence="3">
    <location>
        <begin position="1273"/>
        <end position="1324"/>
    </location>
</feature>
<evidence type="ECO:0000256" key="2">
    <source>
        <dbReference type="ARBA" id="ARBA00023242"/>
    </source>
</evidence>
<keyword evidence="2" id="KW-0539">Nucleus</keyword>
<feature type="non-terminal residue" evidence="4">
    <location>
        <position position="1"/>
    </location>
</feature>
<feature type="region of interest" description="Disordered" evidence="3">
    <location>
        <begin position="113"/>
        <end position="134"/>
    </location>
</feature>
<evidence type="ECO:0000256" key="1">
    <source>
        <dbReference type="ARBA" id="ARBA00004123"/>
    </source>
</evidence>
<evidence type="ECO:0000313" key="4">
    <source>
        <dbReference type="EMBL" id="MED6252968.1"/>
    </source>
</evidence>
<protein>
    <recommendedName>
        <fullName evidence="6">Neuroblast differentiation-associated protein AHNAK</fullName>
    </recommendedName>
</protein>
<dbReference type="Proteomes" id="UP001345963">
    <property type="component" value="Unassembled WGS sequence"/>
</dbReference>
<sequence>DEILGATINFDQLSKEEVIKVLKVMEPFDDKVQVLTRSGLSKSMDNLDQCARNPEAMLKDSYSKLYNAKIKRFVKDDLSAANKSTVATSSKVNLKHDMGLPRLGVDFGLLKSKSPMPDTNEGSKSETRHLIDGSNLNLPPLGVSLNGLTAGDTQVPRLKLDARNPQSHLSRTLPDDLNAMNAAAKCLANTDRTSENLKMPNPERVLDTGLATKDSDVSLLDPFINNPNTEVMTPDEISAVPIGKLSLKHSKRLKAPDLNLDDPFSFVGSSKLRLSETLPQMELGNIDVDAPPGSVTLPTIGFSGESQSADKTLDFSLKNTKIKSGMSASDANLSKADLKGTNLATDTPLDDIKGPSGKYKAPKFTMPKFDLPDIQLPGFDRHMELPDADLHVPKVNIPEVKQFNSAVNGPDIDVSAPKFKGGINFMGDFKTPDVGYNTPSLDMNAPDIDISSPKSKQKMPKFKMPTFNLPGFRGPQIDASLDKSDMAINGPSSHKLKTDLDKDVSGPSGKFKKPNLNLPELSLSGPKIDSPNLDLGAPDLDVSGPNLKGGINMPDFNMPKADFKTPKLDLSGPKANLDMPSGKLKMPEIQGPDWDVNGPSGKLKMPKMNLSGTLPKGPNLDLNADLKSPDLNLKAPKIKGGMNAPDLDMPDMNLKGPKLDVNTPDVNIGAPKGKFKMPKMKMPKFGLPSMKGPELDGNLKAPDIDVNAPDVNFKGPKADLDLNMPDLSGKFKKPNLNLPDLSLSGPKIDSPNLDLGAPDLDVSGPNLKGGINMPDFNMPKADFKTPKLDLSGPKANLDMPSGKLKMPEIQGPDWDVNGPSGKLKMPKMNLSGTLPKGPNLDLNADLKSPDLNLKAPKIKGGMNAPDLDLPDMNLKGPKLDVNTPDVNIGAPKGKFKMPKMKMPKFGLPRMKGPELDGNLKAPDIDVNAPDVNFKGPKADLDLNMPDLSGKFKKPNLNLPDLSLSGPKIDSPNLDLGAPDLDVSGPNLKGGINMPDFNMPKADFKTPKLDLSGPKANLDMPSGKLKMPEIQGPDWDVNGPSGKLKMPKMNLSGTSPKGPNLDLNADLKSPGFGVKAPKIKGRTNRFEVPNVDFGSPSGKPKRPNLKMPNLGFSSPKIDGSDLDDAKIKGRLESPNLSLPKKDFKSSKPDLDVPDVDFGTLPFKLPNLKIPDVGFSSPTLDSPNLDFKSPNLNAKLPKGQNLKLNSDLNSPKLNLGSPNLKGGLNSLEIAAPNINLQAPKLDMNTPDSNIGLPGASLKKSQIKMPKGLNANITSELQGPELNMPNVYGTGPKGSLPKLKGPDLSLPALDLADPHQGSPDLNTDDASINFNVDYKNRRSDVASKSLKRPDLDIDQDNQLNCPNRKSARIKARSSYPAVDDALHQYIDFNRSDLNIDDFTEKNHVLRARGSQLDLCAPSNYQQGIPSSAVYVDSRNSRGLPTGSRVHSMHDLSQSSPLNVPEGSGGYYVTVFPKQAKSQKVPNSRLDFPTGNLDLEVPDENYLKGSTYFFSNLV</sequence>
<feature type="region of interest" description="Disordered" evidence="3">
    <location>
        <begin position="878"/>
        <end position="900"/>
    </location>
</feature>
<organism evidence="4 5">
    <name type="scientific">Ataeniobius toweri</name>
    <dbReference type="NCBI Taxonomy" id="208326"/>
    <lineage>
        <taxon>Eukaryota</taxon>
        <taxon>Metazoa</taxon>
        <taxon>Chordata</taxon>
        <taxon>Craniata</taxon>
        <taxon>Vertebrata</taxon>
        <taxon>Euteleostomi</taxon>
        <taxon>Actinopterygii</taxon>
        <taxon>Neopterygii</taxon>
        <taxon>Teleostei</taxon>
        <taxon>Neoteleostei</taxon>
        <taxon>Acanthomorphata</taxon>
        <taxon>Ovalentaria</taxon>
        <taxon>Atherinomorphae</taxon>
        <taxon>Cyprinodontiformes</taxon>
        <taxon>Goodeidae</taxon>
        <taxon>Ataeniobius</taxon>
    </lineage>
</organism>